<evidence type="ECO:0000256" key="2">
    <source>
        <dbReference type="ARBA" id="ARBA00025223"/>
    </source>
</evidence>
<dbReference type="OrthoDB" id="2159336at2759"/>
<organism evidence="3 4">
    <name type="scientific">Sesamum indicum</name>
    <name type="common">Oriental sesame</name>
    <name type="synonym">Sesamum orientale</name>
    <dbReference type="NCBI Taxonomy" id="4182"/>
    <lineage>
        <taxon>Eukaryota</taxon>
        <taxon>Viridiplantae</taxon>
        <taxon>Streptophyta</taxon>
        <taxon>Embryophyta</taxon>
        <taxon>Tracheophyta</taxon>
        <taxon>Spermatophyta</taxon>
        <taxon>Magnoliopsida</taxon>
        <taxon>eudicotyledons</taxon>
        <taxon>Gunneridae</taxon>
        <taxon>Pentapetalae</taxon>
        <taxon>asterids</taxon>
        <taxon>lamiids</taxon>
        <taxon>Lamiales</taxon>
        <taxon>Pedaliaceae</taxon>
        <taxon>Sesamum</taxon>
    </lineage>
</organism>
<dbReference type="Gene3D" id="6.10.140.1620">
    <property type="match status" value="1"/>
</dbReference>
<dbReference type="PANTHER" id="PTHR10460">
    <property type="entry name" value="ABL INTERACTOR FAMILY MEMBER"/>
    <property type="match status" value="1"/>
</dbReference>
<dbReference type="Proteomes" id="UP000504604">
    <property type="component" value="Linkage group LG11"/>
</dbReference>
<name>A0A6I9U867_SESIN</name>
<comment type="function">
    <text evidence="2">Involved in regulation of actin and microtubule organization. Part of a WAVE complex that activates the Arp2/3 complex.</text>
</comment>
<sequence>MEEEAKLLVDSATEFHKSLKELRDFSSQLYHAADYWETAFFSSQHKRLIVENTKEYVSGAVATLVDHVGSISAILDYTVSKTTSVPQTEHKIGTLKQRIETCQQHSHKLGLPRLHWTARFSRFHSRYTSLRLQDSAFMTAVCSVHKDSERDDAKGKEGNACETNKRLTDHCKPALVESSNSNMQRKSGVSPALGAVRDYKHLLPAHEGLPVSPKAEHSAFQFQLQEAQKVKRSMINWKLIKNKEIAMLIRRGKQILA</sequence>
<accession>A0A6I9U867</accession>
<dbReference type="GeneID" id="105173524"/>
<evidence type="ECO:0000313" key="4">
    <source>
        <dbReference type="RefSeq" id="XP_011093598.1"/>
    </source>
</evidence>
<keyword evidence="3" id="KW-1185">Reference proteome</keyword>
<reference evidence="4" key="1">
    <citation type="submission" date="2025-08" db="UniProtKB">
        <authorList>
            <consortium name="RefSeq"/>
        </authorList>
    </citation>
    <scope>IDENTIFICATION</scope>
</reference>
<gene>
    <name evidence="4" type="primary">LOC105173524</name>
</gene>
<evidence type="ECO:0000313" key="3">
    <source>
        <dbReference type="Proteomes" id="UP000504604"/>
    </source>
</evidence>
<proteinExistence type="inferred from homology"/>
<evidence type="ECO:0000256" key="1">
    <source>
        <dbReference type="ARBA" id="ARBA00010020"/>
    </source>
</evidence>
<dbReference type="InterPro" id="IPR028457">
    <property type="entry name" value="ABI"/>
</dbReference>
<dbReference type="AlphaFoldDB" id="A0A6I9U867"/>
<comment type="similarity">
    <text evidence="1">Belongs to the ABI family.</text>
</comment>
<dbReference type="InParanoid" id="A0A6I9U867"/>
<dbReference type="KEGG" id="sind:105173524"/>
<dbReference type="PANTHER" id="PTHR10460:SF11">
    <property type="entry name" value="PROTEIN ABIL5-RELATED"/>
    <property type="match status" value="1"/>
</dbReference>
<protein>
    <submittedName>
        <fullName evidence="4">Protein ABIL4</fullName>
    </submittedName>
</protein>
<dbReference type="RefSeq" id="XP_011093598.1">
    <property type="nucleotide sequence ID" value="XM_011095296.2"/>
</dbReference>